<evidence type="ECO:0000259" key="22">
    <source>
        <dbReference type="PROSITE" id="PS50994"/>
    </source>
</evidence>
<evidence type="ECO:0000256" key="18">
    <source>
        <dbReference type="ARBA" id="ARBA00023172"/>
    </source>
</evidence>
<dbReference type="EMBL" id="PGCJ01000234">
    <property type="protein sequence ID" value="PLW36746.1"/>
    <property type="molecule type" value="Genomic_DNA"/>
</dbReference>
<feature type="region of interest" description="Disordered" evidence="21">
    <location>
        <begin position="581"/>
        <end position="603"/>
    </location>
</feature>
<dbReference type="GO" id="GO:0006508">
    <property type="term" value="P:proteolysis"/>
    <property type="evidence" value="ECO:0007669"/>
    <property type="project" value="UniProtKB-KW"/>
</dbReference>
<keyword evidence="10" id="KW-0378">Hydrolase</keyword>
<dbReference type="GO" id="GO:0046872">
    <property type="term" value="F:metal ion binding"/>
    <property type="evidence" value="ECO:0007669"/>
    <property type="project" value="UniProtKB-KW"/>
</dbReference>
<feature type="compositionally biased region" description="Polar residues" evidence="21">
    <location>
        <begin position="225"/>
        <end position="245"/>
    </location>
</feature>
<keyword evidence="14" id="KW-0229">DNA integration</keyword>
<keyword evidence="18" id="KW-0233">DNA recombination</keyword>
<dbReference type="Proteomes" id="UP000235388">
    <property type="component" value="Unassembled WGS sequence"/>
</dbReference>
<evidence type="ECO:0000256" key="4">
    <source>
        <dbReference type="ARBA" id="ARBA00022670"/>
    </source>
</evidence>
<dbReference type="GO" id="GO:0032196">
    <property type="term" value="P:transposition"/>
    <property type="evidence" value="ECO:0007669"/>
    <property type="project" value="UniProtKB-KW"/>
</dbReference>
<evidence type="ECO:0000256" key="19">
    <source>
        <dbReference type="ARBA" id="ARBA00048173"/>
    </source>
</evidence>
<evidence type="ECO:0000256" key="13">
    <source>
        <dbReference type="ARBA" id="ARBA00022884"/>
    </source>
</evidence>
<feature type="region of interest" description="Disordered" evidence="21">
    <location>
        <begin position="220"/>
        <end position="246"/>
    </location>
</feature>
<evidence type="ECO:0000256" key="20">
    <source>
        <dbReference type="ARBA" id="ARBA00049244"/>
    </source>
</evidence>
<feature type="domain" description="Integrase catalytic" evidence="22">
    <location>
        <begin position="392"/>
        <end position="558"/>
    </location>
</feature>
<keyword evidence="12" id="KW-0460">Magnesium</keyword>
<keyword evidence="4" id="KW-0645">Protease</keyword>
<keyword evidence="6" id="KW-0540">Nuclease</keyword>
<dbReference type="AlphaFoldDB" id="A0A2N5UGB3"/>
<keyword evidence="7" id="KW-0479">Metal-binding</keyword>
<dbReference type="InterPro" id="IPR054722">
    <property type="entry name" value="PolX-like_BBD"/>
</dbReference>
<dbReference type="GO" id="GO:0008233">
    <property type="term" value="F:peptidase activity"/>
    <property type="evidence" value="ECO:0007669"/>
    <property type="project" value="UniProtKB-KW"/>
</dbReference>
<evidence type="ECO:0000313" key="23">
    <source>
        <dbReference type="EMBL" id="PLW36746.1"/>
    </source>
</evidence>
<evidence type="ECO:0000256" key="2">
    <source>
        <dbReference type="ARBA" id="ARBA00022578"/>
    </source>
</evidence>
<evidence type="ECO:0000256" key="15">
    <source>
        <dbReference type="ARBA" id="ARBA00022918"/>
    </source>
</evidence>
<dbReference type="GO" id="GO:0004519">
    <property type="term" value="F:endonuclease activity"/>
    <property type="evidence" value="ECO:0007669"/>
    <property type="project" value="UniProtKB-KW"/>
</dbReference>
<name>A0A2N5UGB3_9BASI</name>
<evidence type="ECO:0000256" key="14">
    <source>
        <dbReference type="ARBA" id="ARBA00022908"/>
    </source>
</evidence>
<dbReference type="InterPro" id="IPR001584">
    <property type="entry name" value="Integrase_cat-core"/>
</dbReference>
<dbReference type="GO" id="GO:0003887">
    <property type="term" value="F:DNA-directed DNA polymerase activity"/>
    <property type="evidence" value="ECO:0007669"/>
    <property type="project" value="UniProtKB-KW"/>
</dbReference>
<evidence type="ECO:0000256" key="1">
    <source>
        <dbReference type="ARBA" id="ARBA00002180"/>
    </source>
</evidence>
<evidence type="ECO:0000256" key="16">
    <source>
        <dbReference type="ARBA" id="ARBA00022932"/>
    </source>
</evidence>
<dbReference type="OrthoDB" id="2504515at2759"/>
<dbReference type="InterPro" id="IPR012337">
    <property type="entry name" value="RNaseH-like_sf"/>
</dbReference>
<keyword evidence="24" id="KW-1185">Reference proteome</keyword>
<dbReference type="InterPro" id="IPR036397">
    <property type="entry name" value="RNaseH_sf"/>
</dbReference>
<evidence type="ECO:0000256" key="12">
    <source>
        <dbReference type="ARBA" id="ARBA00022842"/>
    </source>
</evidence>
<keyword evidence="16" id="KW-0808">Transferase</keyword>
<keyword evidence="5" id="KW-0548">Nucleotidyltransferase</keyword>
<comment type="catalytic activity">
    <reaction evidence="20">
        <text>DNA(n) + a 2'-deoxyribonucleoside 5'-triphosphate = DNA(n+1) + diphosphate</text>
        <dbReference type="Rhea" id="RHEA:22508"/>
        <dbReference type="Rhea" id="RHEA-COMP:17339"/>
        <dbReference type="Rhea" id="RHEA-COMP:17340"/>
        <dbReference type="ChEBI" id="CHEBI:33019"/>
        <dbReference type="ChEBI" id="CHEBI:61560"/>
        <dbReference type="ChEBI" id="CHEBI:173112"/>
        <dbReference type="EC" id="2.7.7.7"/>
    </reaction>
</comment>
<keyword evidence="15" id="KW-0695">RNA-directed DNA polymerase</keyword>
<accession>A0A2N5UGB3</accession>
<dbReference type="PANTHER" id="PTHR42648">
    <property type="entry name" value="TRANSPOSASE, PUTATIVE-RELATED"/>
    <property type="match status" value="1"/>
</dbReference>
<organism evidence="23 24">
    <name type="scientific">Puccinia coronata f. sp. avenae</name>
    <dbReference type="NCBI Taxonomy" id="200324"/>
    <lineage>
        <taxon>Eukaryota</taxon>
        <taxon>Fungi</taxon>
        <taxon>Dikarya</taxon>
        <taxon>Basidiomycota</taxon>
        <taxon>Pucciniomycotina</taxon>
        <taxon>Pucciniomycetes</taxon>
        <taxon>Pucciniales</taxon>
        <taxon>Pucciniaceae</taxon>
        <taxon>Puccinia</taxon>
    </lineage>
</organism>
<evidence type="ECO:0000256" key="3">
    <source>
        <dbReference type="ARBA" id="ARBA00022612"/>
    </source>
</evidence>
<evidence type="ECO:0000256" key="17">
    <source>
        <dbReference type="ARBA" id="ARBA00023113"/>
    </source>
</evidence>
<sequence>MSAGPTNTLEQRNNVSVGPADVTLVYKTDVTSVAATDLAAGGCNRYNPFGEATSLADWEDKRIKVTGILYQCIGKTNYQRFISKDNAKDPHAIWEALIGYYESNSVQNQSVVYQEFLALTYKSLVAVFLNELDARLSGIAAVGLKVGTPEEHADLKESLLAEAILAKLTAKFTSAKEILYQKRPLTIKMIRESLNNKRREAAAPSIASNPSIKQESALKAKTLGSLPQTKTTPDARQGGTTQPPLDTQKKKGLLCYLHGVNSFLDSGASHHMFSDCKAFTDYRECKTLIELADGNNLESEGEGYVTIATRKGATVKLKALHVPELAGTLISFGRLFERGCDVVRTGTKTFDLVNNNTVILSAEVSRRTPKRKGSEEDVSPISHWHNQISLPKATPPLEIISMDLSGKITPTSFSGNQYYFKITDHFTQYRHVYLLPSKSQTFQFFMQYYLDVTNHHKSNIETVIFDGGGEFNSKEFLTFLKSKGITVQVTAPYTPQQNPVAERANRTTSEKARCLLKQAKLTSEYWAEAVSTAVFLENVTPVRSLRWSTPYQLWFKRPFNTTRLKPFGCLAFANIPKSQRDGKFGHTSKKGPPGVSIFSPTNPSHLSNPLAPLEFDELEEPSAQAPPSPSSSLQDVLDWRSAEDELDLDALHIDVNSFFPNNSDDDDDAVQELIGAAPIPKPKPGYNIVLTSDKAPKDISSTVDKSNIFHTKRCANLARAMTALEIPR</sequence>
<dbReference type="SUPFAM" id="SSF53098">
    <property type="entry name" value="Ribonuclease H-like"/>
    <property type="match status" value="1"/>
</dbReference>
<keyword evidence="16" id="KW-0239">DNA-directed DNA polymerase</keyword>
<dbReference type="GO" id="GO:0006310">
    <property type="term" value="P:DNA recombination"/>
    <property type="evidence" value="ECO:0007669"/>
    <property type="project" value="UniProtKB-KW"/>
</dbReference>
<evidence type="ECO:0000256" key="10">
    <source>
        <dbReference type="ARBA" id="ARBA00022801"/>
    </source>
</evidence>
<dbReference type="GO" id="GO:0003964">
    <property type="term" value="F:RNA-directed DNA polymerase activity"/>
    <property type="evidence" value="ECO:0007669"/>
    <property type="project" value="UniProtKB-KW"/>
</dbReference>
<evidence type="ECO:0000313" key="24">
    <source>
        <dbReference type="Proteomes" id="UP000235388"/>
    </source>
</evidence>
<evidence type="ECO:0000256" key="21">
    <source>
        <dbReference type="SAM" id="MobiDB-lite"/>
    </source>
</evidence>
<evidence type="ECO:0000256" key="5">
    <source>
        <dbReference type="ARBA" id="ARBA00022695"/>
    </source>
</evidence>
<comment type="caution">
    <text evidence="23">The sequence shown here is derived from an EMBL/GenBank/DDBJ whole genome shotgun (WGS) entry which is preliminary data.</text>
</comment>
<keyword evidence="11" id="KW-0067">ATP-binding</keyword>
<evidence type="ECO:0000256" key="9">
    <source>
        <dbReference type="ARBA" id="ARBA00022759"/>
    </source>
</evidence>
<dbReference type="GO" id="GO:0005524">
    <property type="term" value="F:ATP binding"/>
    <property type="evidence" value="ECO:0007669"/>
    <property type="project" value="UniProtKB-KW"/>
</dbReference>
<evidence type="ECO:0000256" key="6">
    <source>
        <dbReference type="ARBA" id="ARBA00022722"/>
    </source>
</evidence>
<evidence type="ECO:0000256" key="7">
    <source>
        <dbReference type="ARBA" id="ARBA00022723"/>
    </source>
</evidence>
<evidence type="ECO:0000256" key="8">
    <source>
        <dbReference type="ARBA" id="ARBA00022741"/>
    </source>
</evidence>
<comment type="function">
    <text evidence="1">The aspartyl protease (PR) mediates the proteolytic cleavages of the Gag and Gag-Pol polyproteins after assembly of the VLP.</text>
</comment>
<dbReference type="GO" id="GO:0015074">
    <property type="term" value="P:DNA integration"/>
    <property type="evidence" value="ECO:0007669"/>
    <property type="project" value="UniProtKB-KW"/>
</dbReference>
<dbReference type="STRING" id="200324.A0A2N5UGB3"/>
<keyword evidence="2" id="KW-0815">Transposition</keyword>
<keyword evidence="17" id="KW-0917">Virion maturation</keyword>
<dbReference type="Gene3D" id="3.30.420.10">
    <property type="entry name" value="Ribonuclease H-like superfamily/Ribonuclease H"/>
    <property type="match status" value="1"/>
</dbReference>
<keyword evidence="8" id="KW-0547">Nucleotide-binding</keyword>
<dbReference type="GO" id="GO:0005634">
    <property type="term" value="C:nucleus"/>
    <property type="evidence" value="ECO:0007669"/>
    <property type="project" value="UniProtKB-ARBA"/>
</dbReference>
<keyword evidence="3" id="KW-1188">Viral release from host cell</keyword>
<evidence type="ECO:0000256" key="11">
    <source>
        <dbReference type="ARBA" id="ARBA00022840"/>
    </source>
</evidence>
<proteinExistence type="predicted"/>
<dbReference type="PANTHER" id="PTHR42648:SF11">
    <property type="entry name" value="TRANSPOSON TY4-P GAG-POL POLYPROTEIN"/>
    <property type="match status" value="1"/>
</dbReference>
<reference evidence="23 24" key="1">
    <citation type="submission" date="2017-11" db="EMBL/GenBank/DDBJ databases">
        <title>De novo assembly and phasing of dikaryotic genomes from two isolates of Puccinia coronata f. sp. avenae, the causal agent of oat crown rust.</title>
        <authorList>
            <person name="Miller M.E."/>
            <person name="Zhang Y."/>
            <person name="Omidvar V."/>
            <person name="Sperschneider J."/>
            <person name="Schwessinger B."/>
            <person name="Raley C."/>
            <person name="Palmer J.M."/>
            <person name="Garnica D."/>
            <person name="Upadhyaya N."/>
            <person name="Rathjen J."/>
            <person name="Taylor J.M."/>
            <person name="Park R.F."/>
            <person name="Dodds P.N."/>
            <person name="Hirsch C.D."/>
            <person name="Kianian S.F."/>
            <person name="Figueroa M."/>
        </authorList>
    </citation>
    <scope>NUCLEOTIDE SEQUENCE [LARGE SCALE GENOMIC DNA]</scope>
    <source>
        <strain evidence="23">12NC29</strain>
    </source>
</reference>
<comment type="catalytic activity">
    <reaction evidence="19">
        <text>DNA(n) + a 2'-deoxyribonucleoside 5'-triphosphate = DNA(n+1) + diphosphate</text>
        <dbReference type="Rhea" id="RHEA:22508"/>
        <dbReference type="Rhea" id="RHEA-COMP:17339"/>
        <dbReference type="Rhea" id="RHEA-COMP:17340"/>
        <dbReference type="ChEBI" id="CHEBI:33019"/>
        <dbReference type="ChEBI" id="CHEBI:61560"/>
        <dbReference type="ChEBI" id="CHEBI:173112"/>
        <dbReference type="EC" id="2.7.7.49"/>
    </reaction>
</comment>
<protein>
    <recommendedName>
        <fullName evidence="22">Integrase catalytic domain-containing protein</fullName>
    </recommendedName>
</protein>
<dbReference type="InterPro" id="IPR039537">
    <property type="entry name" value="Retrotran_Ty1/copia-like"/>
</dbReference>
<dbReference type="GO" id="GO:0003723">
    <property type="term" value="F:RNA binding"/>
    <property type="evidence" value="ECO:0007669"/>
    <property type="project" value="UniProtKB-KW"/>
</dbReference>
<keyword evidence="13" id="KW-0694">RNA-binding</keyword>
<keyword evidence="9" id="KW-0255">Endonuclease</keyword>
<gene>
    <name evidence="23" type="ORF">PCANC_14583</name>
</gene>
<dbReference type="Pfam" id="PF22936">
    <property type="entry name" value="Pol_BBD"/>
    <property type="match status" value="1"/>
</dbReference>
<dbReference type="PROSITE" id="PS50994">
    <property type="entry name" value="INTEGRASE"/>
    <property type="match status" value="1"/>
</dbReference>